<feature type="domain" description="Rhodanese" evidence="1">
    <location>
        <begin position="11"/>
        <end position="98"/>
    </location>
</feature>
<evidence type="ECO:0000259" key="1">
    <source>
        <dbReference type="PROSITE" id="PS50206"/>
    </source>
</evidence>
<dbReference type="InterPro" id="IPR050229">
    <property type="entry name" value="GlpE_sulfurtransferase"/>
</dbReference>
<dbReference type="PANTHER" id="PTHR43031:SF1">
    <property type="entry name" value="PYRIDINE NUCLEOTIDE-DISULPHIDE OXIDOREDUCTASE"/>
    <property type="match status" value="1"/>
</dbReference>
<dbReference type="CDD" id="cd00158">
    <property type="entry name" value="RHOD"/>
    <property type="match status" value="1"/>
</dbReference>
<reference evidence="2" key="1">
    <citation type="submission" date="2022-02" db="EMBL/GenBank/DDBJ databases">
        <authorList>
            <person name="Lee M."/>
            <person name="Kim S.-J."/>
            <person name="Jung M.-Y."/>
        </authorList>
    </citation>
    <scope>NUCLEOTIDE SEQUENCE</scope>
    <source>
        <strain evidence="2">JHP9</strain>
    </source>
</reference>
<dbReference type="InterPro" id="IPR001763">
    <property type="entry name" value="Rhodanese-like_dom"/>
</dbReference>
<protein>
    <submittedName>
        <fullName evidence="2">Rhodanese-like domain-containing protein</fullName>
    </submittedName>
</protein>
<keyword evidence="3" id="KW-1185">Reference proteome</keyword>
<evidence type="ECO:0000313" key="3">
    <source>
        <dbReference type="Proteomes" id="UP001203761"/>
    </source>
</evidence>
<dbReference type="Gene3D" id="3.40.250.10">
    <property type="entry name" value="Rhodanese-like domain"/>
    <property type="match status" value="1"/>
</dbReference>
<name>A0ABT0QZC6_9MICO</name>
<accession>A0ABT0QZC6</accession>
<dbReference type="PROSITE" id="PS50206">
    <property type="entry name" value="RHODANESE_3"/>
    <property type="match status" value="1"/>
</dbReference>
<dbReference type="PANTHER" id="PTHR43031">
    <property type="entry name" value="FAD-DEPENDENT OXIDOREDUCTASE"/>
    <property type="match status" value="1"/>
</dbReference>
<proteinExistence type="predicted"/>
<dbReference type="Proteomes" id="UP001203761">
    <property type="component" value="Unassembled WGS sequence"/>
</dbReference>
<dbReference type="SUPFAM" id="SSF52821">
    <property type="entry name" value="Rhodanese/Cell cycle control phosphatase"/>
    <property type="match status" value="1"/>
</dbReference>
<evidence type="ECO:0000313" key="2">
    <source>
        <dbReference type="EMBL" id="MCL6422389.1"/>
    </source>
</evidence>
<organism evidence="2 3">
    <name type="scientific">Brachybacterium equifaecis</name>
    <dbReference type="NCBI Taxonomy" id="2910770"/>
    <lineage>
        <taxon>Bacteria</taxon>
        <taxon>Bacillati</taxon>
        <taxon>Actinomycetota</taxon>
        <taxon>Actinomycetes</taxon>
        <taxon>Micrococcales</taxon>
        <taxon>Dermabacteraceae</taxon>
        <taxon>Brachybacterium</taxon>
    </lineage>
</organism>
<dbReference type="EMBL" id="JAKNCJ010000001">
    <property type="protein sequence ID" value="MCL6422389.1"/>
    <property type="molecule type" value="Genomic_DNA"/>
</dbReference>
<comment type="caution">
    <text evidence="2">The sequence shown here is derived from an EMBL/GenBank/DDBJ whole genome shotgun (WGS) entry which is preliminary data.</text>
</comment>
<dbReference type="InterPro" id="IPR036873">
    <property type="entry name" value="Rhodanese-like_dom_sf"/>
</dbReference>
<dbReference type="Pfam" id="PF00581">
    <property type="entry name" value="Rhodanese"/>
    <property type="match status" value="1"/>
</dbReference>
<sequence length="107" mass="11709">MSIESVQPRDIPEGAHLIDVREQNEWDAGHAPTAQHVPASSIVEHLGELPEEGDLYIVCRSGGRSAQATMWLNQNGYDAINVAGGMDEWFEQGLPMVADGDQEPRVL</sequence>
<gene>
    <name evidence="2" type="ORF">Bequi_03150</name>
</gene>
<dbReference type="SMART" id="SM00450">
    <property type="entry name" value="RHOD"/>
    <property type="match status" value="1"/>
</dbReference>
<dbReference type="RefSeq" id="WP_249736491.1">
    <property type="nucleotide sequence ID" value="NZ_JAKNCJ010000001.1"/>
</dbReference>